<dbReference type="Proteomes" id="UP001196873">
    <property type="component" value="Unassembled WGS sequence"/>
</dbReference>
<gene>
    <name evidence="1" type="ORF">KZY68_06935</name>
</gene>
<sequence>MLKHYMLSERKFGNKNEKITCVRTEEDMIQVEISATDNVVASRFVLLYNTLSVDSSCDIGHFTL</sequence>
<dbReference type="EMBL" id="JAHXRF010000009">
    <property type="protein sequence ID" value="MBW4865746.1"/>
    <property type="molecule type" value="Genomic_DNA"/>
</dbReference>
<protein>
    <submittedName>
        <fullName evidence="1">Uncharacterized protein</fullName>
    </submittedName>
</protein>
<name>A0AAW4NL51_9BACT</name>
<evidence type="ECO:0000313" key="2">
    <source>
        <dbReference type="Proteomes" id="UP001196873"/>
    </source>
</evidence>
<organism evidence="1 2">
    <name type="scientific">Segatella salivae</name>
    <dbReference type="NCBI Taxonomy" id="228604"/>
    <lineage>
        <taxon>Bacteria</taxon>
        <taxon>Pseudomonadati</taxon>
        <taxon>Bacteroidota</taxon>
        <taxon>Bacteroidia</taxon>
        <taxon>Bacteroidales</taxon>
        <taxon>Prevotellaceae</taxon>
        <taxon>Segatella</taxon>
    </lineage>
</organism>
<proteinExistence type="predicted"/>
<reference evidence="1" key="1">
    <citation type="submission" date="2021-07" db="EMBL/GenBank/DDBJ databases">
        <title>Genomic diversity and antimicrobial resistance of Prevotella spp. isolated from chronic lung disease airways.</title>
        <authorList>
            <person name="Webb K.A."/>
            <person name="Olagoke O.S."/>
            <person name="Baird T."/>
            <person name="Neill J."/>
            <person name="Pham A."/>
            <person name="Wells T.J."/>
            <person name="Ramsay K.A."/>
            <person name="Bell S.C."/>
            <person name="Sarovich D.S."/>
            <person name="Price E.P."/>
        </authorList>
    </citation>
    <scope>NUCLEOTIDE SEQUENCE</scope>
    <source>
        <strain evidence="1">SCHI0047.S.3</strain>
    </source>
</reference>
<dbReference type="AlphaFoldDB" id="A0AAW4NL51"/>
<evidence type="ECO:0000313" key="1">
    <source>
        <dbReference type="EMBL" id="MBW4865746.1"/>
    </source>
</evidence>
<comment type="caution">
    <text evidence="1">The sequence shown here is derived from an EMBL/GenBank/DDBJ whole genome shotgun (WGS) entry which is preliminary data.</text>
</comment>
<dbReference type="RefSeq" id="WP_219427817.1">
    <property type="nucleotide sequence ID" value="NZ_JAHXRD010000010.1"/>
</dbReference>
<accession>A0AAW4NL51</accession>